<protein>
    <recommendedName>
        <fullName evidence="5">UPF0756 membrane protein QCO44_05835</fullName>
    </recommendedName>
</protein>
<comment type="subcellular location">
    <subcellularLocation>
        <location evidence="5">Cell membrane</location>
        <topology evidence="5">Multi-pass membrane protein</topology>
    </subcellularLocation>
</comment>
<sequence>MYSEYLVLLVILALSIIGHNSTVAYAVLIVLVLKLLGLTTALNILSANGLNWGIVLLMVAILIPIATGEVTMTNMIDAFKSPLGIIAIICGVLAAMAGGGGVELLKDDPHIVAALIIGTIIGVCFFKGVAVGPLIAGGLTYALMKLFALVK</sequence>
<proteinExistence type="inferred from homology"/>
<feature type="transmembrane region" description="Helical" evidence="5">
    <location>
        <begin position="83"/>
        <end position="105"/>
    </location>
</feature>
<evidence type="ECO:0000313" key="7">
    <source>
        <dbReference type="Proteomes" id="UP001559623"/>
    </source>
</evidence>
<comment type="similarity">
    <text evidence="5">Belongs to the UPF0756 family.</text>
</comment>
<dbReference type="PANTHER" id="PTHR38452:SF1">
    <property type="entry name" value="UPF0756 MEMBRANE PROTEIN YEAL"/>
    <property type="match status" value="1"/>
</dbReference>
<dbReference type="Proteomes" id="UP001559623">
    <property type="component" value="Unassembled WGS sequence"/>
</dbReference>
<evidence type="ECO:0000313" key="6">
    <source>
        <dbReference type="EMBL" id="MEX5285158.1"/>
    </source>
</evidence>
<feature type="transmembrane region" description="Helical" evidence="5">
    <location>
        <begin position="50"/>
        <end position="71"/>
    </location>
</feature>
<gene>
    <name evidence="6" type="ORF">QCO44_05835</name>
</gene>
<reference evidence="6 7" key="1">
    <citation type="submission" date="2023-04" db="EMBL/GenBank/DDBJ databases">
        <title>Genome Sequence of Selenomonas sputigena ATCC 33150.</title>
        <authorList>
            <person name="Miller D.P."/>
            <person name="Anvari S."/>
            <person name="Polson S.W."/>
            <person name="Macdonald M."/>
            <person name="Mcdowell J.V."/>
        </authorList>
    </citation>
    <scope>NUCLEOTIDE SEQUENCE [LARGE SCALE GENOMIC DNA]</scope>
    <source>
        <strain evidence="6 7">ATCC 33150</strain>
    </source>
</reference>
<dbReference type="PANTHER" id="PTHR38452">
    <property type="entry name" value="UPF0756 MEMBRANE PROTEIN YEAL"/>
    <property type="match status" value="1"/>
</dbReference>
<accession>A0ABV3X4X7</accession>
<dbReference type="HAMAP" id="MF_01874">
    <property type="entry name" value="UPF0756"/>
    <property type="match status" value="1"/>
</dbReference>
<organism evidence="6 7">
    <name type="scientific">Selenomonas sputigena</name>
    <dbReference type="NCBI Taxonomy" id="69823"/>
    <lineage>
        <taxon>Bacteria</taxon>
        <taxon>Bacillati</taxon>
        <taxon>Bacillota</taxon>
        <taxon>Negativicutes</taxon>
        <taxon>Selenomonadales</taxon>
        <taxon>Selenomonadaceae</taxon>
        <taxon>Selenomonas</taxon>
    </lineage>
</organism>
<comment type="caution">
    <text evidence="5">Lacks conserved residue(s) required for the propagation of feature annotation.</text>
</comment>
<dbReference type="EMBL" id="JARVLH010000003">
    <property type="protein sequence ID" value="MEX5285158.1"/>
    <property type="molecule type" value="Genomic_DNA"/>
</dbReference>
<keyword evidence="3 5" id="KW-1133">Transmembrane helix</keyword>
<evidence type="ECO:0000256" key="4">
    <source>
        <dbReference type="ARBA" id="ARBA00023136"/>
    </source>
</evidence>
<keyword evidence="1 5" id="KW-1003">Cell membrane</keyword>
<evidence type="ECO:0000256" key="5">
    <source>
        <dbReference type="HAMAP-Rule" id="MF_01874"/>
    </source>
</evidence>
<evidence type="ECO:0000256" key="3">
    <source>
        <dbReference type="ARBA" id="ARBA00022989"/>
    </source>
</evidence>
<dbReference type="Pfam" id="PF04284">
    <property type="entry name" value="DUF441"/>
    <property type="match status" value="1"/>
</dbReference>
<dbReference type="InterPro" id="IPR007382">
    <property type="entry name" value="UPF0756_TM"/>
</dbReference>
<evidence type="ECO:0000256" key="2">
    <source>
        <dbReference type="ARBA" id="ARBA00022692"/>
    </source>
</evidence>
<dbReference type="RefSeq" id="WP_368846885.1">
    <property type="nucleotide sequence ID" value="NZ_CP194411.1"/>
</dbReference>
<feature type="transmembrane region" description="Helical" evidence="5">
    <location>
        <begin position="111"/>
        <end position="144"/>
    </location>
</feature>
<keyword evidence="2 5" id="KW-0812">Transmembrane</keyword>
<name>A0ABV3X4X7_9FIRM</name>
<evidence type="ECO:0000256" key="1">
    <source>
        <dbReference type="ARBA" id="ARBA00022475"/>
    </source>
</evidence>
<keyword evidence="7" id="KW-1185">Reference proteome</keyword>
<keyword evidence="4 5" id="KW-0472">Membrane</keyword>
<comment type="caution">
    <text evidence="6">The sequence shown here is derived from an EMBL/GenBank/DDBJ whole genome shotgun (WGS) entry which is preliminary data.</text>
</comment>